<feature type="compositionally biased region" description="Basic and acidic residues" evidence="1">
    <location>
        <begin position="1"/>
        <end position="38"/>
    </location>
</feature>
<protein>
    <submittedName>
        <fullName evidence="2">Uncharacterized protein</fullName>
    </submittedName>
</protein>
<gene>
    <name evidence="2" type="ORF">TSPGSL018_12861</name>
</gene>
<proteinExistence type="predicted"/>
<dbReference type="AlphaFoldDB" id="A0A061R7M6"/>
<dbReference type="EMBL" id="GBEZ01019847">
    <property type="protein sequence ID" value="JAC66764.1"/>
    <property type="molecule type" value="Transcribed_RNA"/>
</dbReference>
<reference evidence="2" key="1">
    <citation type="submission" date="2014-05" db="EMBL/GenBank/DDBJ databases">
        <title>The transcriptome of the halophilic microalga Tetraselmis sp. GSL018 isolated from the Great Salt Lake, Utah.</title>
        <authorList>
            <person name="Jinkerson R.E."/>
            <person name="D'Adamo S."/>
            <person name="Posewitz M.C."/>
        </authorList>
    </citation>
    <scope>NUCLEOTIDE SEQUENCE</scope>
    <source>
        <strain evidence="2">GSL018</strain>
    </source>
</reference>
<feature type="compositionally biased region" description="Gly residues" evidence="1">
    <location>
        <begin position="39"/>
        <end position="55"/>
    </location>
</feature>
<evidence type="ECO:0000313" key="2">
    <source>
        <dbReference type="EMBL" id="JAC66764.1"/>
    </source>
</evidence>
<sequence>PGSDNCKGREEQRRSRSTQRGREGGEGRERPMEDRGAGEDGAGMGGGRGGRNVEG</sequence>
<accession>A0A061R7M6</accession>
<organism evidence="2">
    <name type="scientific">Tetraselmis sp. GSL018</name>
    <dbReference type="NCBI Taxonomy" id="582737"/>
    <lineage>
        <taxon>Eukaryota</taxon>
        <taxon>Viridiplantae</taxon>
        <taxon>Chlorophyta</taxon>
        <taxon>core chlorophytes</taxon>
        <taxon>Chlorodendrophyceae</taxon>
        <taxon>Chlorodendrales</taxon>
        <taxon>Chlorodendraceae</taxon>
        <taxon>Tetraselmis</taxon>
    </lineage>
</organism>
<evidence type="ECO:0000256" key="1">
    <source>
        <dbReference type="SAM" id="MobiDB-lite"/>
    </source>
</evidence>
<feature type="non-terminal residue" evidence="2">
    <location>
        <position position="1"/>
    </location>
</feature>
<feature type="region of interest" description="Disordered" evidence="1">
    <location>
        <begin position="1"/>
        <end position="55"/>
    </location>
</feature>
<name>A0A061R7M6_9CHLO</name>